<keyword evidence="9" id="KW-0119">Carbohydrate metabolism</keyword>
<feature type="domain" description="Glycoside hydrolase family 5" evidence="12">
    <location>
        <begin position="37"/>
        <end position="316"/>
    </location>
</feature>
<gene>
    <name evidence="13" type="ORF">BDW42DRAFT_160296</name>
</gene>
<evidence type="ECO:0000256" key="3">
    <source>
        <dbReference type="ARBA" id="ARBA00004613"/>
    </source>
</evidence>
<feature type="signal peptide" evidence="11">
    <location>
        <begin position="1"/>
        <end position="18"/>
    </location>
</feature>
<dbReference type="InterPro" id="IPR045053">
    <property type="entry name" value="MAN-like"/>
</dbReference>
<evidence type="ECO:0000256" key="1">
    <source>
        <dbReference type="ARBA" id="ARBA00001678"/>
    </source>
</evidence>
<reference evidence="14" key="1">
    <citation type="submission" date="2017-12" db="EMBL/GenBank/DDBJ databases">
        <authorList>
            <consortium name="DOE Joint Genome Institute"/>
            <person name="Mondo S.J."/>
            <person name="Kjaerbolling I."/>
            <person name="Vesth T.C."/>
            <person name="Frisvad J.C."/>
            <person name="Nybo J.L."/>
            <person name="Theobald S."/>
            <person name="Kuo A."/>
            <person name="Bowyer P."/>
            <person name="Matsuda Y."/>
            <person name="Lyhne E.K."/>
            <person name="Kogle M.E."/>
            <person name="Clum A."/>
            <person name="Lipzen A."/>
            <person name="Salamov A."/>
            <person name="Ngan C.Y."/>
            <person name="Daum C."/>
            <person name="Chiniquy J."/>
            <person name="Barry K."/>
            <person name="LaButti K."/>
            <person name="Haridas S."/>
            <person name="Simmons B.A."/>
            <person name="Magnuson J.K."/>
            <person name="Mortensen U.H."/>
            <person name="Larsen T.O."/>
            <person name="Grigoriev I.V."/>
            <person name="Baker S.E."/>
            <person name="Andersen M.R."/>
            <person name="Nordberg H.P."/>
            <person name="Cantor M.N."/>
            <person name="Hua S.X."/>
        </authorList>
    </citation>
    <scope>NUCLEOTIDE SEQUENCE [LARGE SCALE GENOMIC DNA]</scope>
    <source>
        <strain evidence="14">IBT 19404</strain>
    </source>
</reference>
<comment type="catalytic activity">
    <reaction evidence="1">
        <text>Random hydrolysis of (1-&gt;4)-beta-D-mannosidic linkages in mannans, galactomannans and glucomannans.</text>
        <dbReference type="EC" id="3.2.1.78"/>
    </reaction>
</comment>
<feature type="chain" id="PRO_5014352173" description="mannan endo-1,4-beta-mannosidase" evidence="11">
    <location>
        <begin position="19"/>
        <end position="388"/>
    </location>
</feature>
<dbReference type="AlphaFoldDB" id="A0A2J5I6Q5"/>
<dbReference type="EMBL" id="KZ559503">
    <property type="protein sequence ID" value="PLN85649.1"/>
    <property type="molecule type" value="Genomic_DNA"/>
</dbReference>
<sequence length="388" mass="42860">MKFAHFMTALATAQLASALPRGPSHRRRATGGVPSTNGVKFSINGATDYFAGSNAYWLGFQQEPADVDLVFDHLKESGLKVLRVWGFNDVNEKPGEGEAWFQLHADGTSKINTGADGLQRLDTVVASAEKHGIQLIIPFVNYWTDYGGMAAYAKAYGGSSSEDFYGNEKAQAAYKTYIKAVVSRYSNSSGIFAWELANEPRCKQCETSVLTGWITETSKYIKSLDSQHMVAIGDEGFGLKTQSDGSYPFSFDEGSDFEKNLAIETIDFGTFHLYPDSWGTDNEWGNLWIKAHGAACMAANKPCLFEEYGATSDQCNIEKPWQQTALKTEGLSGDLFWQYGDKLSSGESPDDQNTLYYGSEEYECLVTDHVKEIGAKSLGKRYPHVRHV</sequence>
<keyword evidence="10" id="KW-0326">Glycosidase</keyword>
<evidence type="ECO:0000256" key="8">
    <source>
        <dbReference type="ARBA" id="ARBA00022801"/>
    </source>
</evidence>
<evidence type="ECO:0000313" key="14">
    <source>
        <dbReference type="Proteomes" id="UP000235023"/>
    </source>
</evidence>
<dbReference type="OrthoDB" id="406631at2759"/>
<dbReference type="GO" id="GO:0005576">
    <property type="term" value="C:extracellular region"/>
    <property type="evidence" value="ECO:0007669"/>
    <property type="project" value="UniProtKB-SubCell"/>
</dbReference>
<dbReference type="PANTHER" id="PTHR31451">
    <property type="match status" value="1"/>
</dbReference>
<evidence type="ECO:0000256" key="9">
    <source>
        <dbReference type="ARBA" id="ARBA00023277"/>
    </source>
</evidence>
<proteinExistence type="inferred from homology"/>
<dbReference type="EC" id="3.2.1.78" evidence="5"/>
<dbReference type="InterPro" id="IPR017853">
    <property type="entry name" value="GH"/>
</dbReference>
<protein>
    <recommendedName>
        <fullName evidence="5">mannan endo-1,4-beta-mannosidase</fullName>
        <ecNumber evidence="5">3.2.1.78</ecNumber>
    </recommendedName>
</protein>
<dbReference type="Gene3D" id="3.20.20.80">
    <property type="entry name" value="Glycosidases"/>
    <property type="match status" value="1"/>
</dbReference>
<keyword evidence="7 11" id="KW-0732">Signal</keyword>
<dbReference type="GO" id="GO:0046355">
    <property type="term" value="P:mannan catabolic process"/>
    <property type="evidence" value="ECO:0007669"/>
    <property type="project" value="UniProtKB-ARBA"/>
</dbReference>
<evidence type="ECO:0000259" key="12">
    <source>
        <dbReference type="Pfam" id="PF26410"/>
    </source>
</evidence>
<dbReference type="GO" id="GO:0016985">
    <property type="term" value="F:mannan endo-1,4-beta-mannosidase activity"/>
    <property type="evidence" value="ECO:0007669"/>
    <property type="project" value="UniProtKB-EC"/>
</dbReference>
<comment type="subcellular location">
    <subcellularLocation>
        <location evidence="3">Secreted</location>
    </subcellularLocation>
</comment>
<evidence type="ECO:0000256" key="7">
    <source>
        <dbReference type="ARBA" id="ARBA00022729"/>
    </source>
</evidence>
<keyword evidence="14" id="KW-1185">Reference proteome</keyword>
<evidence type="ECO:0000313" key="13">
    <source>
        <dbReference type="EMBL" id="PLN85649.1"/>
    </source>
</evidence>
<keyword evidence="8" id="KW-0378">Hydrolase</keyword>
<dbReference type="InterPro" id="IPR001547">
    <property type="entry name" value="Glyco_hydro_5"/>
</dbReference>
<dbReference type="Pfam" id="PF26410">
    <property type="entry name" value="GH5_mannosidase"/>
    <property type="match status" value="1"/>
</dbReference>
<evidence type="ECO:0000256" key="2">
    <source>
        <dbReference type="ARBA" id="ARBA00002993"/>
    </source>
</evidence>
<dbReference type="Proteomes" id="UP000235023">
    <property type="component" value="Unassembled WGS sequence"/>
</dbReference>
<comment type="similarity">
    <text evidence="4">Belongs to the glycosyl hydrolase 5 (cellulase A) family.</text>
</comment>
<organism evidence="13 14">
    <name type="scientific">Aspergillus taichungensis</name>
    <dbReference type="NCBI Taxonomy" id="482145"/>
    <lineage>
        <taxon>Eukaryota</taxon>
        <taxon>Fungi</taxon>
        <taxon>Dikarya</taxon>
        <taxon>Ascomycota</taxon>
        <taxon>Pezizomycotina</taxon>
        <taxon>Eurotiomycetes</taxon>
        <taxon>Eurotiomycetidae</taxon>
        <taxon>Eurotiales</taxon>
        <taxon>Aspergillaceae</taxon>
        <taxon>Aspergillus</taxon>
        <taxon>Aspergillus subgen. Circumdati</taxon>
    </lineage>
</organism>
<dbReference type="FunFam" id="3.20.20.80:FF:000076">
    <property type="entry name" value="Mannan endo-1,4-beta-mannosidase A"/>
    <property type="match status" value="1"/>
</dbReference>
<comment type="function">
    <text evidence="2">Endo-1,4-mannanase, a crucial enzyme for depolymerization of seed galactomannans and wood galactoglucomannans.</text>
</comment>
<evidence type="ECO:0000256" key="6">
    <source>
        <dbReference type="ARBA" id="ARBA00022525"/>
    </source>
</evidence>
<keyword evidence="6" id="KW-0964">Secreted</keyword>
<evidence type="ECO:0000256" key="4">
    <source>
        <dbReference type="ARBA" id="ARBA00005641"/>
    </source>
</evidence>
<evidence type="ECO:0000256" key="10">
    <source>
        <dbReference type="ARBA" id="ARBA00023295"/>
    </source>
</evidence>
<name>A0A2J5I6Q5_9EURO</name>
<accession>A0A2J5I6Q5</accession>
<evidence type="ECO:0000256" key="5">
    <source>
        <dbReference type="ARBA" id="ARBA00012706"/>
    </source>
</evidence>
<evidence type="ECO:0000256" key="11">
    <source>
        <dbReference type="SAM" id="SignalP"/>
    </source>
</evidence>
<dbReference type="PANTHER" id="PTHR31451:SF39">
    <property type="entry name" value="MANNAN ENDO-1,4-BETA-MANNOSIDASE 1"/>
    <property type="match status" value="1"/>
</dbReference>
<dbReference type="SUPFAM" id="SSF51445">
    <property type="entry name" value="(Trans)glycosidases"/>
    <property type="match status" value="1"/>
</dbReference>